<organism evidence="1 2">
    <name type="scientific">Brassica campestris</name>
    <name type="common">Field mustard</name>
    <dbReference type="NCBI Taxonomy" id="3711"/>
    <lineage>
        <taxon>Eukaryota</taxon>
        <taxon>Viridiplantae</taxon>
        <taxon>Streptophyta</taxon>
        <taxon>Embryophyta</taxon>
        <taxon>Tracheophyta</taxon>
        <taxon>Spermatophyta</taxon>
        <taxon>Magnoliopsida</taxon>
        <taxon>eudicotyledons</taxon>
        <taxon>Gunneridae</taxon>
        <taxon>Pentapetalae</taxon>
        <taxon>rosids</taxon>
        <taxon>malvids</taxon>
        <taxon>Brassicales</taxon>
        <taxon>Brassicaceae</taxon>
        <taxon>Brassiceae</taxon>
        <taxon>Brassica</taxon>
    </lineage>
</organism>
<proteinExistence type="predicted"/>
<dbReference type="Proteomes" id="UP000694005">
    <property type="component" value="Chromosome A02"/>
</dbReference>
<gene>
    <name evidence="1" type="ORF">BRAPAZ1V2_A02P46120.2</name>
</gene>
<reference evidence="1 2" key="1">
    <citation type="submission" date="2021-07" db="EMBL/GenBank/DDBJ databases">
        <authorList>
            <consortium name="Genoscope - CEA"/>
            <person name="William W."/>
        </authorList>
    </citation>
    <scope>NUCLEOTIDE SEQUENCE [LARGE SCALE GENOMIC DNA]</scope>
</reference>
<dbReference type="AlphaFoldDB" id="A0A8D9M3C0"/>
<evidence type="ECO:0000313" key="1">
    <source>
        <dbReference type="EMBL" id="CAG7895660.1"/>
    </source>
</evidence>
<evidence type="ECO:0000313" key="2">
    <source>
        <dbReference type="Proteomes" id="UP000694005"/>
    </source>
</evidence>
<accession>A0A8D9M3C0</accession>
<protein>
    <submittedName>
        <fullName evidence="1">Uncharacterized protein</fullName>
    </submittedName>
</protein>
<dbReference type="Gramene" id="A02p46120.2_BraZ1">
    <property type="protein sequence ID" value="A02p46120.2_BraZ1.CDS"/>
    <property type="gene ID" value="A02g46120.2_BraZ1"/>
</dbReference>
<sequence length="44" mass="4982">MKHNCMKPIRYLQLEDGDGNPISSMVESNCPVILLISFQTMLTL</sequence>
<name>A0A8D9M3C0_BRACM</name>
<dbReference type="EMBL" id="LS974618">
    <property type="protein sequence ID" value="CAG7895660.1"/>
    <property type="molecule type" value="Genomic_DNA"/>
</dbReference>